<accession>A0AAD4W6G8</accession>
<dbReference type="EMBL" id="JAJFAZ020000003">
    <property type="protein sequence ID" value="KAI5337743.1"/>
    <property type="molecule type" value="Genomic_DNA"/>
</dbReference>
<dbReference type="SUPFAM" id="SSF56219">
    <property type="entry name" value="DNase I-like"/>
    <property type="match status" value="1"/>
</dbReference>
<dbReference type="PANTHER" id="PTHR33710">
    <property type="entry name" value="BNAC02G09200D PROTEIN"/>
    <property type="match status" value="1"/>
</dbReference>
<keyword evidence="2" id="KW-1185">Reference proteome</keyword>
<evidence type="ECO:0000313" key="1">
    <source>
        <dbReference type="EMBL" id="KAI5337743.1"/>
    </source>
</evidence>
<dbReference type="Gene3D" id="3.60.10.10">
    <property type="entry name" value="Endonuclease/exonuclease/phosphatase"/>
    <property type="match status" value="1"/>
</dbReference>
<sequence>MHAPEYVGGDEAVVKAESMGQQPGTDHGTNIERTLRHTEDSDFTTGFGHGEDMIDVDLPPGEDTASSFHFPEEHVLLNETILRSLRHLLPLAGYLRNEELGASRLIPNDCVDQLSRLPGVGMSLDDPFGLGPIIQSISQEQKGPLGKKALHRAKGKSRLRAHPSVLEVKVIGVPRRWRLTRFYGYPVTADRHKSWELLASLEDASFMTWLCVGDFNEVFWADEKLGSRVRNDRQIQGFKDANDYCGLQDLGFTGPKFTWWRNNPEDIHVRLDRALTNIEWSTVFHLNLTKSDHLSIKIIISEQILNQSRRRRRFSFEEMWADHENCADVIRDGWQQSFTSSASFSVTEKLKNTRLTLLSWSRKTFGQLQNDIRVTQAKLGYLLNAPPSRRLVEIRQELTARLESLMAKQKVFWRQRSRAIWLKAGDRNSEFTAEEICVALFQMHPSKAPGLDGFSPFFYQKYWDVVGQDVVSAVLYFLQTGQLLKRINFTHVALIPKIHEPKNMTQLCPLAYAT</sequence>
<evidence type="ECO:0008006" key="3">
    <source>
        <dbReference type="Google" id="ProtNLM"/>
    </source>
</evidence>
<dbReference type="PANTHER" id="PTHR33710:SF77">
    <property type="entry name" value="DNASE I-LIKE SUPERFAMILY PROTEIN"/>
    <property type="match status" value="1"/>
</dbReference>
<organism evidence="1 2">
    <name type="scientific">Prunus dulcis</name>
    <name type="common">Almond</name>
    <name type="synonym">Amygdalus dulcis</name>
    <dbReference type="NCBI Taxonomy" id="3755"/>
    <lineage>
        <taxon>Eukaryota</taxon>
        <taxon>Viridiplantae</taxon>
        <taxon>Streptophyta</taxon>
        <taxon>Embryophyta</taxon>
        <taxon>Tracheophyta</taxon>
        <taxon>Spermatophyta</taxon>
        <taxon>Magnoliopsida</taxon>
        <taxon>eudicotyledons</taxon>
        <taxon>Gunneridae</taxon>
        <taxon>Pentapetalae</taxon>
        <taxon>rosids</taxon>
        <taxon>fabids</taxon>
        <taxon>Rosales</taxon>
        <taxon>Rosaceae</taxon>
        <taxon>Amygdaloideae</taxon>
        <taxon>Amygdaleae</taxon>
        <taxon>Prunus</taxon>
    </lineage>
</organism>
<proteinExistence type="predicted"/>
<dbReference type="AlphaFoldDB" id="A0AAD4W6G8"/>
<gene>
    <name evidence="1" type="ORF">L3X38_017014</name>
</gene>
<dbReference type="InterPro" id="IPR036691">
    <property type="entry name" value="Endo/exonu/phosph_ase_sf"/>
</dbReference>
<comment type="caution">
    <text evidence="1">The sequence shown here is derived from an EMBL/GenBank/DDBJ whole genome shotgun (WGS) entry which is preliminary data.</text>
</comment>
<protein>
    <recommendedName>
        <fullName evidence="3">Reverse transcriptase</fullName>
    </recommendedName>
</protein>
<dbReference type="Proteomes" id="UP001054821">
    <property type="component" value="Chromosome 3"/>
</dbReference>
<evidence type="ECO:0000313" key="2">
    <source>
        <dbReference type="Proteomes" id="UP001054821"/>
    </source>
</evidence>
<name>A0AAD4W6G8_PRUDU</name>
<reference evidence="1 2" key="1">
    <citation type="journal article" date="2022" name="G3 (Bethesda)">
        <title>Whole-genome sequence and methylome profiling of the almond [Prunus dulcis (Mill.) D.A. Webb] cultivar 'Nonpareil'.</title>
        <authorList>
            <person name="D'Amico-Willman K.M."/>
            <person name="Ouma W.Z."/>
            <person name="Meulia T."/>
            <person name="Sideli G.M."/>
            <person name="Gradziel T.M."/>
            <person name="Fresnedo-Ramirez J."/>
        </authorList>
    </citation>
    <scope>NUCLEOTIDE SEQUENCE [LARGE SCALE GENOMIC DNA]</scope>
    <source>
        <strain evidence="1">Clone GOH B32 T37-40</strain>
    </source>
</reference>